<dbReference type="EC" id="3.2.1.26" evidence="2"/>
<dbReference type="InterPro" id="IPR001362">
    <property type="entry name" value="Glyco_hydro_32"/>
</dbReference>
<dbReference type="InterPro" id="IPR051214">
    <property type="entry name" value="GH32_Enzymes"/>
</dbReference>
<accession>A0ABW5QIK1</accession>
<evidence type="ECO:0000313" key="7">
    <source>
        <dbReference type="Proteomes" id="UP001597521"/>
    </source>
</evidence>
<keyword evidence="4" id="KW-0326">Glycosidase</keyword>
<evidence type="ECO:0000256" key="1">
    <source>
        <dbReference type="ARBA" id="ARBA00009902"/>
    </source>
</evidence>
<evidence type="ECO:0000256" key="3">
    <source>
        <dbReference type="ARBA" id="ARBA00022801"/>
    </source>
</evidence>
<dbReference type="SMART" id="SM00640">
    <property type="entry name" value="Glyco_32"/>
    <property type="match status" value="1"/>
</dbReference>
<dbReference type="EMBL" id="JBHUNP010000001">
    <property type="protein sequence ID" value="MFD2647171.1"/>
    <property type="molecule type" value="Genomic_DNA"/>
</dbReference>
<dbReference type="CDD" id="cd18609">
    <property type="entry name" value="GH32-like"/>
    <property type="match status" value="1"/>
</dbReference>
<dbReference type="Gene3D" id="2.115.10.20">
    <property type="entry name" value="Glycosyl hydrolase domain, family 43"/>
    <property type="match status" value="1"/>
</dbReference>
<dbReference type="InterPro" id="IPR013148">
    <property type="entry name" value="Glyco_hydro_32_N"/>
</dbReference>
<comment type="similarity">
    <text evidence="1">Belongs to the glycosyl hydrolase 32 family.</text>
</comment>
<reference evidence="7" key="1">
    <citation type="journal article" date="2019" name="Int. J. Syst. Evol. Microbiol.">
        <title>The Global Catalogue of Microorganisms (GCM) 10K type strain sequencing project: providing services to taxonomists for standard genome sequencing and annotation.</title>
        <authorList>
            <consortium name="The Broad Institute Genomics Platform"/>
            <consortium name="The Broad Institute Genome Sequencing Center for Infectious Disease"/>
            <person name="Wu L."/>
            <person name="Ma J."/>
        </authorList>
    </citation>
    <scope>NUCLEOTIDE SEQUENCE [LARGE SCALE GENOMIC DNA]</scope>
    <source>
        <strain evidence="7">CCM 7427</strain>
    </source>
</reference>
<evidence type="ECO:0000256" key="2">
    <source>
        <dbReference type="ARBA" id="ARBA00012758"/>
    </source>
</evidence>
<dbReference type="PANTHER" id="PTHR43101">
    <property type="entry name" value="BETA-FRUCTOSIDASE"/>
    <property type="match status" value="1"/>
</dbReference>
<feature type="domain" description="Glycosyl hydrolase family 32 N-terminal" evidence="5">
    <location>
        <begin position="20"/>
        <end position="227"/>
    </location>
</feature>
<name>A0ABW5QIK1_9HYPH</name>
<dbReference type="SUPFAM" id="SSF75005">
    <property type="entry name" value="Arabinanase/levansucrase/invertase"/>
    <property type="match status" value="1"/>
</dbReference>
<comment type="caution">
    <text evidence="6">The sequence shown here is derived from an EMBL/GenBank/DDBJ whole genome shotgun (WGS) entry which is preliminary data.</text>
</comment>
<sequence length="319" mass="35062">MGFNLSDHWVWDFWLADDGEQYHLFYLHAPKSLGNPDLRHRNARIGHATSSDLVSWTNHGRAFEAGEPESFDGSATWTGSIVRDEAGLWRMFYTGSRFLSPVTAANVETIGVATSPDLFTWTKQPGPLCVADPALYETLGTSTWPEEAWRDPWVFRNRGDDVWHMLITARSRTGAGPDRGVMGYATSPDLEQWTVQPALSAPGGGFAHLEVFQVVEIEGQSHLVFCCDAAKLCGARAGGIGGVWSLPVGPMPGRVDFSQARLLVDERLYAGRIAKDRQGRAHLLAFNNMTADGEFQGGISDPLLVRVGQDGYLVVEAQR</sequence>
<keyword evidence="7" id="KW-1185">Reference proteome</keyword>
<evidence type="ECO:0000313" key="6">
    <source>
        <dbReference type="EMBL" id="MFD2647171.1"/>
    </source>
</evidence>
<protein>
    <recommendedName>
        <fullName evidence="2">beta-fructofuranosidase</fullName>
        <ecNumber evidence="2">3.2.1.26</ecNumber>
    </recommendedName>
</protein>
<dbReference type="Proteomes" id="UP001597521">
    <property type="component" value="Unassembled WGS sequence"/>
</dbReference>
<dbReference type="Pfam" id="PF00251">
    <property type="entry name" value="Glyco_hydro_32N"/>
    <property type="match status" value="1"/>
</dbReference>
<dbReference type="InterPro" id="IPR023296">
    <property type="entry name" value="Glyco_hydro_beta-prop_sf"/>
</dbReference>
<proteinExistence type="inferred from homology"/>
<keyword evidence="3" id="KW-0378">Hydrolase</keyword>
<gene>
    <name evidence="6" type="ORF">ACFSX5_05085</name>
</gene>
<dbReference type="PANTHER" id="PTHR43101:SF1">
    <property type="entry name" value="BETA-FRUCTOSIDASE"/>
    <property type="match status" value="1"/>
</dbReference>
<evidence type="ECO:0000256" key="4">
    <source>
        <dbReference type="ARBA" id="ARBA00023295"/>
    </source>
</evidence>
<organism evidence="6 7">
    <name type="scientific">Devosia albogilva</name>
    <dbReference type="NCBI Taxonomy" id="429726"/>
    <lineage>
        <taxon>Bacteria</taxon>
        <taxon>Pseudomonadati</taxon>
        <taxon>Pseudomonadota</taxon>
        <taxon>Alphaproteobacteria</taxon>
        <taxon>Hyphomicrobiales</taxon>
        <taxon>Devosiaceae</taxon>
        <taxon>Devosia</taxon>
    </lineage>
</organism>
<evidence type="ECO:0000259" key="5">
    <source>
        <dbReference type="Pfam" id="PF00251"/>
    </source>
</evidence>
<dbReference type="RefSeq" id="WP_386832206.1">
    <property type="nucleotide sequence ID" value="NZ_JBHUNP010000001.1"/>
</dbReference>